<comment type="similarity">
    <text evidence="1">Belongs to the glycosyltransferase group 1 family.</text>
</comment>
<dbReference type="InterPro" id="IPR006047">
    <property type="entry name" value="GH13_cat_dom"/>
</dbReference>
<keyword evidence="8" id="KW-1133">Transmembrane helix</keyword>
<keyword evidence="8" id="KW-0472">Membrane</keyword>
<dbReference type="Pfam" id="PF26111">
    <property type="entry name" value="Ig_Mok13"/>
    <property type="match status" value="1"/>
</dbReference>
<feature type="transmembrane region" description="Helical" evidence="8">
    <location>
        <begin position="2163"/>
        <end position="2184"/>
    </location>
</feature>
<feature type="transmembrane region" description="Helical" evidence="8">
    <location>
        <begin position="2083"/>
        <end position="2105"/>
    </location>
</feature>
<feature type="transmembrane region" description="Helical" evidence="8">
    <location>
        <begin position="2313"/>
        <end position="2337"/>
    </location>
</feature>
<dbReference type="Pfam" id="PF26114">
    <property type="entry name" value="Ig_2_Mok13"/>
    <property type="match status" value="1"/>
</dbReference>
<name>A0AA43QJF4_9LECA</name>
<feature type="compositionally biased region" description="Low complexity" evidence="7">
    <location>
        <begin position="1663"/>
        <end position="1682"/>
    </location>
</feature>
<keyword evidence="4 11" id="KW-0808">Transferase</keyword>
<feature type="transmembrane region" description="Helical" evidence="8">
    <location>
        <begin position="2026"/>
        <end position="2045"/>
    </location>
</feature>
<evidence type="ECO:0000313" key="12">
    <source>
        <dbReference type="Proteomes" id="UP001161017"/>
    </source>
</evidence>
<dbReference type="FunFam" id="3.40.50.2000:FF:000052">
    <property type="entry name" value="Alpha-1,3-glucan synthase Ags2"/>
    <property type="match status" value="1"/>
</dbReference>
<dbReference type="SMART" id="SM00642">
    <property type="entry name" value="Aamy"/>
    <property type="match status" value="1"/>
</dbReference>
<dbReference type="InterPro" id="IPR013534">
    <property type="entry name" value="Starch_synth_cat_dom"/>
</dbReference>
<feature type="domain" description="Glycosyl hydrolase family 13 catalytic" evidence="10">
    <location>
        <begin position="67"/>
        <end position="519"/>
    </location>
</feature>
<feature type="transmembrane region" description="Helical" evidence="8">
    <location>
        <begin position="2273"/>
        <end position="2293"/>
    </location>
</feature>
<evidence type="ECO:0000256" key="6">
    <source>
        <dbReference type="ARBA" id="ARBA00048960"/>
    </source>
</evidence>
<dbReference type="Pfam" id="PF26108">
    <property type="entry name" value="GH_Mok13"/>
    <property type="match status" value="1"/>
</dbReference>
<evidence type="ECO:0000256" key="5">
    <source>
        <dbReference type="ARBA" id="ARBA00023316"/>
    </source>
</evidence>
<dbReference type="Pfam" id="PF26127">
    <property type="entry name" value="12TM_Mok13"/>
    <property type="match status" value="1"/>
</dbReference>
<dbReference type="InterPro" id="IPR058655">
    <property type="entry name" value="Mok11-14/Ags1-like"/>
</dbReference>
<dbReference type="SUPFAM" id="SSF53756">
    <property type="entry name" value="UDP-Glycosyltransferase/glycogen phosphorylase"/>
    <property type="match status" value="1"/>
</dbReference>
<protein>
    <recommendedName>
        <fullName evidence="2">alpha-1,3-glucan synthase</fullName>
        <ecNumber evidence="2">2.4.1.183</ecNumber>
    </recommendedName>
</protein>
<dbReference type="SUPFAM" id="SSF51445">
    <property type="entry name" value="(Trans)glycosidases"/>
    <property type="match status" value="1"/>
</dbReference>
<feature type="transmembrane region" description="Helical" evidence="8">
    <location>
        <begin position="2344"/>
        <end position="2364"/>
    </location>
</feature>
<feature type="signal peptide" evidence="9">
    <location>
        <begin position="1"/>
        <end position="21"/>
    </location>
</feature>
<feature type="transmembrane region" description="Helical" evidence="8">
    <location>
        <begin position="2117"/>
        <end position="2139"/>
    </location>
</feature>
<keyword evidence="12" id="KW-1185">Reference proteome</keyword>
<comment type="caution">
    <text evidence="11">The sequence shown here is derived from an EMBL/GenBank/DDBJ whole genome shotgun (WGS) entry which is preliminary data.</text>
</comment>
<dbReference type="Proteomes" id="UP001161017">
    <property type="component" value="Unassembled WGS sequence"/>
</dbReference>
<dbReference type="EMBL" id="JAPUFD010000005">
    <property type="protein sequence ID" value="MDI1487600.1"/>
    <property type="molecule type" value="Genomic_DNA"/>
</dbReference>
<dbReference type="PANTHER" id="PTHR47182">
    <property type="entry name" value="CELL WALL ALPHA-1,3-GLUCAN SYNTHASE AGS1-RELATED"/>
    <property type="match status" value="1"/>
</dbReference>
<dbReference type="Pfam" id="PF26122">
    <property type="entry name" value="CBM_Mok13"/>
    <property type="match status" value="1"/>
</dbReference>
<keyword evidence="8" id="KW-0812">Transmembrane</keyword>
<evidence type="ECO:0000256" key="4">
    <source>
        <dbReference type="ARBA" id="ARBA00022679"/>
    </source>
</evidence>
<evidence type="ECO:0000256" key="2">
    <source>
        <dbReference type="ARBA" id="ARBA00012688"/>
    </source>
</evidence>
<feature type="chain" id="PRO_5041339009" description="alpha-1,3-glucan synthase" evidence="9">
    <location>
        <begin position="22"/>
        <end position="2420"/>
    </location>
</feature>
<evidence type="ECO:0000259" key="10">
    <source>
        <dbReference type="SMART" id="SM00642"/>
    </source>
</evidence>
<gene>
    <name evidence="11" type="primary">ags1_2</name>
    <name evidence="11" type="ORF">OHK93_006870</name>
</gene>
<evidence type="ECO:0000313" key="11">
    <source>
        <dbReference type="EMBL" id="MDI1487600.1"/>
    </source>
</evidence>
<feature type="transmembrane region" description="Helical" evidence="8">
    <location>
        <begin position="2392"/>
        <end position="2412"/>
    </location>
</feature>
<dbReference type="Pfam" id="PF08323">
    <property type="entry name" value="Glyco_transf_5"/>
    <property type="match status" value="1"/>
</dbReference>
<comment type="catalytic activity">
    <reaction evidence="6">
        <text>[(1-&gt;3)-alpha-D-glucosyl](n) + UDP-alpha-D-glucose = [(1-&gt;3)-alpha-D-glucosyl](n+1) + UDP + H(+)</text>
        <dbReference type="Rhea" id="RHEA:19749"/>
        <dbReference type="Rhea" id="RHEA-COMP:11150"/>
        <dbReference type="Rhea" id="RHEA-COMP:11151"/>
        <dbReference type="ChEBI" id="CHEBI:15378"/>
        <dbReference type="ChEBI" id="CHEBI:28100"/>
        <dbReference type="ChEBI" id="CHEBI:58223"/>
        <dbReference type="ChEBI" id="CHEBI:58885"/>
        <dbReference type="EC" id="2.4.1.183"/>
    </reaction>
</comment>
<dbReference type="FunFam" id="3.20.20.80:FF:000073">
    <property type="entry name" value="Alpha-1,3-glucan synthase Ags2"/>
    <property type="match status" value="1"/>
</dbReference>
<keyword evidence="3 11" id="KW-0328">Glycosyltransferase</keyword>
<dbReference type="GO" id="GO:0009277">
    <property type="term" value="C:fungal-type cell wall"/>
    <property type="evidence" value="ECO:0007669"/>
    <property type="project" value="TreeGrafter"/>
</dbReference>
<reference evidence="11" key="1">
    <citation type="journal article" date="2023" name="Genome Biol. Evol.">
        <title>First Whole Genome Sequence and Flow Cytometry Genome Size Data for the Lichen-Forming Fungus Ramalina farinacea (Ascomycota).</title>
        <authorList>
            <person name="Llewellyn T."/>
            <person name="Mian S."/>
            <person name="Hill R."/>
            <person name="Leitch I.J."/>
            <person name="Gaya E."/>
        </authorList>
    </citation>
    <scope>NUCLEOTIDE SEQUENCE</scope>
    <source>
        <strain evidence="11">LIQ254RAFAR</strain>
    </source>
</reference>
<evidence type="ECO:0000256" key="3">
    <source>
        <dbReference type="ARBA" id="ARBA00022676"/>
    </source>
</evidence>
<dbReference type="InterPro" id="IPR017853">
    <property type="entry name" value="GH"/>
</dbReference>
<keyword evidence="9" id="KW-0732">Signal</keyword>
<feature type="transmembrane region" description="Helical" evidence="8">
    <location>
        <begin position="2205"/>
        <end position="2223"/>
    </location>
</feature>
<feature type="transmembrane region" description="Helical" evidence="8">
    <location>
        <begin position="2052"/>
        <end position="2071"/>
    </location>
</feature>
<sequence length="2420" mass="269239">MRGMRSYLFVGLFLLTPSIFALRYDPAQTAYNLNTNQSAVDPLDYSGEWQNHNFTPSPSNWRMPFYTVMLDRFANGNPTNDDANNTQFEHDLSQTGLRHGGDIKGLQDSLDYIQGMGIKVLYLAGSPHINEPWSADGYSPLDLTLLDHHFGNISEWQAAIDEVHRRGMYVVLDNTMSTMGDLIGFEGYLNESTPFDAGEHNALWKTDRQYLDFQFGNNELAECNYPRFYDDFGQEVTNLTSELTGCRDSEFDQYGEIAAFGNYPEWQRQISKFAFVQDRLREWRPNVLAKIEHFACMTLGSLDIDGYRMDKGLMITVDAQGHWSNSIRQCAKKYGKENFYISGEIVSGNTFGSVYIGRGRSPDMYVENVTEAAMMTNKSDDKYFIREQGQTGFDGAAFHYTVYRFLTRFLGMDGTFGAEGDPATDWIDFWTTVIQTNDMINSNTGVFDPRHMYGVTNQDVFRWPTVKNGTEKQLLGFFITTLLLPGIPTLAWGEEQAFYVLDNTASNYVFGRSPMTSAQAWGMHGCYKVGNIKYYDWPLESGIYGCEDPSINLDHRDPSHPARNIIKSTYEMRTNYPVLTDGFSLQQLSKQTHNVYLPGSNGTATETGLWSIERAAFDAIQSINQTAWLVYTNENKTKTYTFDCNNASAALLAPFAASEVVKNIFYPYEELSLESSPSKLQSDPKKQQGCLSSFDLDAWGYKAFVLKDDFKMPSPVITKFLPGHDARLPPSDAQLITFHFSVPMDCQQITNSILIESTTSDGKVAQIDESSVSCTNLTNANDLLIPFSGSVNSTWSYSFRMNQMSDGIHQITLNNVSTADGNAQTNSVDHFLLRVGLPDNPMVYPSTANYSSSLLFQNPDKTLYVAHKAAGADQFRYSLDFGTAYSDWAPYTGGNTTLVPKVWSGTKSQAWGGENVIVQYWSQLAGSSDHVQAGDVNSKKARRFPNLWLQGTFNQYGFDAGFVNQMKLGLDNIWRFNFMTEWPAYTSLNAWGMNPDGQPDQTRVYGDIDGDNVLDRIPPLSLIKNTINITETPPSPYLAWQIALNDANMRYELIPVGSRWVQLALYTLLWLVPILTGALGVFLFMKSFYSVKFNEIGIMEKKTYVPIVFRRKANRESLQSSWNGQFQDPSHSEMTLAIPGTPLTPMTPGQGTPLVDGGMVRDAQPAKRRTVLIATMEYDIEDWAIKIKIGGLGVMAQLMGKNLEHQDLIWVVPCVGGIDYPVDTPGESILITVLGNLYEVKTQYHTLRNITYVLLDAPVFRQQTKSEPYPPRMDDLDSAVYYSAWNSCIAEVMRRFPIDLYHINDYHGAVAPLHLLPMVVPCVLSLHNAEFQGLWPMRTAIESEEVCEVYNLDPAIVSKYVQFGEVFNLLHAGASYLRMHQKGFGAVGVSAKYGKRSFARYPILWGMKEVGALPNPDPTDTGPWNKEQVKTADIRVDEKLEKEKPGMKLEAQKWAGLTEDSKADLFVFVGRWSQQKGVDSIADVFPSVLEQNPRVQLICIGPVIDLYGRFAALKLARMMEVYPGRVFSKPEFTALPSYIFSGADFALMPSRDEPFGLVAVEFGRKGALCVGARVGGLGQMPGWWFTIESTTTKHFMHQFKTAIQGALASKPDQRAIMRARAAKQRFPVAQWVEDLEKLQSTAIEISEKQRSKSSRNSLYTLDTSRNGTPRTTRRNTPTASRRGTPAQSRVVSRAGSPVRGELDQVPPLPNGGMGSRIGPGYKRKRLSRKSLPSAPTSEAEDSSDEEGRSRRSSHRVSFPREQSLPPLPSLAADLGSDTGNESIVPAPISSLHWPFAGPTPTSSALPDSSPPEATVNVIPADEDGRPEHQTFLGDKKPVNASMLSLLDIKGDRTDYKLQNVAPFFTDPKKEFTHDFEKKLQSLNGKTSEDTLCIEEYLVKSEKQWFGKLRAAELGRNSPATTKHNSASPSVFYTDRGAKSPPPSIFDERHFGTNAAPTGANTPQPADNVDEFLLGANYQPPTGLKHLMRQKVGDWPIYSILLAFGQIIAANSYQITLLTGSVGQTASKLYVIASIYLLASLAWWFLYRRLQTVYVLSLPFAIYGLAFLLIGVAPLGPSIAGRGWIQNVATGLYAVASASGSIYFAVNFGDEGGAPVTAWTFRACVIQGTQQIYVVALWYWGSALTKSTELGASGASAASANRNVIIPIGVVVACLMWTVGVVLFVGLPKYYRQAPGNIPSFYKSVFRRKIIIWFCIVIIIQNYWLSAPYGRNWLYLWSSAHAPAWSIALLIVLFFIVIWALLLYIFARLSTSHSWALPVFAMGLGAPRWAQLLWSTSNIGAYVPWAGGPVASAIAGRALWLWLGVLDALQGVGFGMILLQTMTRFHVLFTLLAGQVLGSVATILARATAPDAVGPGDVFPDFSADPRAGLGKAWFWVALLFQLAIPVGFFMFFRKEQLSKP</sequence>
<dbReference type="InterPro" id="IPR058659">
    <property type="entry name" value="Mok11-13/Ags1-like_CBM"/>
</dbReference>
<evidence type="ECO:0000256" key="1">
    <source>
        <dbReference type="ARBA" id="ARBA00006122"/>
    </source>
</evidence>
<dbReference type="InterPro" id="IPR058658">
    <property type="entry name" value="Mok11-13/Ags1-like_Ig_2"/>
</dbReference>
<dbReference type="Pfam" id="PF13692">
    <property type="entry name" value="Glyco_trans_1_4"/>
    <property type="match status" value="1"/>
</dbReference>
<feature type="region of interest" description="Disordered" evidence="7">
    <location>
        <begin position="1794"/>
        <end position="1813"/>
    </location>
</feature>
<dbReference type="CDD" id="cd11323">
    <property type="entry name" value="AmyAc_AGS"/>
    <property type="match status" value="1"/>
</dbReference>
<dbReference type="Pfam" id="PF00128">
    <property type="entry name" value="Alpha-amylase"/>
    <property type="match status" value="1"/>
</dbReference>
<dbReference type="EC" id="2.4.1.183" evidence="2"/>
<dbReference type="PANTHER" id="PTHR47182:SF2">
    <property type="entry name" value="CELL WALL ALPHA-1,3-GLUCAN SYNTHASE AGS1"/>
    <property type="match status" value="1"/>
</dbReference>
<dbReference type="Gene3D" id="3.40.50.2000">
    <property type="entry name" value="Glycogen Phosphorylase B"/>
    <property type="match status" value="2"/>
</dbReference>
<dbReference type="InterPro" id="IPR058654">
    <property type="entry name" value="Mok11-14/Ags1-like_TM"/>
</dbReference>
<dbReference type="InterPro" id="IPR058657">
    <property type="entry name" value="Mok11-13/Ags1-like_Ig"/>
</dbReference>
<keyword evidence="5" id="KW-0961">Cell wall biogenesis/degradation</keyword>
<proteinExistence type="inferred from homology"/>
<feature type="transmembrane region" description="Helical" evidence="8">
    <location>
        <begin position="1063"/>
        <end position="1085"/>
    </location>
</feature>
<dbReference type="GO" id="GO:0070600">
    <property type="term" value="P:fungal-type cell wall (1-&gt;3)-alpha-glucan biosynthetic process"/>
    <property type="evidence" value="ECO:0007669"/>
    <property type="project" value="TreeGrafter"/>
</dbReference>
<evidence type="ECO:0000256" key="9">
    <source>
        <dbReference type="SAM" id="SignalP"/>
    </source>
</evidence>
<dbReference type="FunFam" id="3.40.50.2000:FF:000058">
    <property type="entry name" value="Alpha-1,3-glucan synthase Ags1"/>
    <property type="match status" value="1"/>
</dbReference>
<evidence type="ECO:0000256" key="7">
    <source>
        <dbReference type="SAM" id="MobiDB-lite"/>
    </source>
</evidence>
<dbReference type="InterPro" id="IPR058656">
    <property type="entry name" value="Mok11-13/Ags1-like_GH"/>
</dbReference>
<feature type="transmembrane region" description="Helical" evidence="8">
    <location>
        <begin position="1994"/>
        <end position="2014"/>
    </location>
</feature>
<organism evidence="11 12">
    <name type="scientific">Ramalina farinacea</name>
    <dbReference type="NCBI Taxonomy" id="258253"/>
    <lineage>
        <taxon>Eukaryota</taxon>
        <taxon>Fungi</taxon>
        <taxon>Dikarya</taxon>
        <taxon>Ascomycota</taxon>
        <taxon>Pezizomycotina</taxon>
        <taxon>Lecanoromycetes</taxon>
        <taxon>OSLEUM clade</taxon>
        <taxon>Lecanoromycetidae</taxon>
        <taxon>Lecanorales</taxon>
        <taxon>Lecanorineae</taxon>
        <taxon>Ramalinaceae</taxon>
        <taxon>Ramalina</taxon>
    </lineage>
</organism>
<accession>A0AA43QJF4</accession>
<dbReference type="GO" id="GO:0047657">
    <property type="term" value="F:alpha-1,3-glucan synthase activity"/>
    <property type="evidence" value="ECO:0007669"/>
    <property type="project" value="UniProtKB-EC"/>
</dbReference>
<dbReference type="Gene3D" id="3.20.20.80">
    <property type="entry name" value="Glycosidases"/>
    <property type="match status" value="1"/>
</dbReference>
<feature type="region of interest" description="Disordered" evidence="7">
    <location>
        <begin position="1647"/>
        <end position="1785"/>
    </location>
</feature>
<feature type="transmembrane region" description="Helical" evidence="8">
    <location>
        <begin position="2243"/>
        <end position="2266"/>
    </location>
</feature>
<evidence type="ECO:0000256" key="8">
    <source>
        <dbReference type="SAM" id="Phobius"/>
    </source>
</evidence>
<dbReference type="CDD" id="cd03791">
    <property type="entry name" value="GT5_Glycogen_synthase_DULL1-like"/>
    <property type="match status" value="1"/>
</dbReference>